<reference evidence="3 4" key="1">
    <citation type="submission" date="2019-07" db="EMBL/GenBank/DDBJ databases">
        <title>Whole genome shotgun sequence of Novosphingobium sediminis NBRC 106119.</title>
        <authorList>
            <person name="Hosoyama A."/>
            <person name="Uohara A."/>
            <person name="Ohji S."/>
            <person name="Ichikawa N."/>
        </authorList>
    </citation>
    <scope>NUCLEOTIDE SEQUENCE [LARGE SCALE GENOMIC DNA]</scope>
    <source>
        <strain evidence="3 4">NBRC 106119</strain>
    </source>
</reference>
<dbReference type="PROSITE" id="PS50405">
    <property type="entry name" value="GST_CTER"/>
    <property type="match status" value="1"/>
</dbReference>
<evidence type="ECO:0000259" key="2">
    <source>
        <dbReference type="PROSITE" id="PS50405"/>
    </source>
</evidence>
<dbReference type="Pfam" id="PF13409">
    <property type="entry name" value="GST_N_2"/>
    <property type="match status" value="1"/>
</dbReference>
<dbReference type="SFLD" id="SFLDG00358">
    <property type="entry name" value="Main_(cytGST)"/>
    <property type="match status" value="1"/>
</dbReference>
<dbReference type="InterPro" id="IPR036249">
    <property type="entry name" value="Thioredoxin-like_sf"/>
</dbReference>
<dbReference type="EMBL" id="BJYR01000047">
    <property type="protein sequence ID" value="GEO02307.1"/>
    <property type="molecule type" value="Genomic_DNA"/>
</dbReference>
<feature type="domain" description="GST N-terminal" evidence="1">
    <location>
        <begin position="1"/>
        <end position="85"/>
    </location>
</feature>
<dbReference type="SUPFAM" id="SSF47616">
    <property type="entry name" value="GST C-terminal domain-like"/>
    <property type="match status" value="1"/>
</dbReference>
<sequence length="204" mass="22360">MIEVFTASTPNGIKVPIALEELGIPYRLHKMPMGSPEYRSAEFLQINPNGKIPVIRHDDGGNAPVTIFESGAILLYLADSFGGLAGATAAARGQTLSWLFLQVAGLGPMMGNAAHFRSLKSPDPYTVGRFHGEANRYLGLIEARLRDAEWLNGETYSIADIAHFSWVRSAAYAGIDLKDFPILEAWVQKIEKRDATRRAFAKLA</sequence>
<dbReference type="AlphaFoldDB" id="A0A512ARX0"/>
<evidence type="ECO:0000313" key="4">
    <source>
        <dbReference type="Proteomes" id="UP000321464"/>
    </source>
</evidence>
<keyword evidence="4" id="KW-1185">Reference proteome</keyword>
<dbReference type="InterPro" id="IPR036282">
    <property type="entry name" value="Glutathione-S-Trfase_C_sf"/>
</dbReference>
<protein>
    <submittedName>
        <fullName evidence="3">Glutathione S-transferase</fullName>
    </submittedName>
</protein>
<dbReference type="OrthoDB" id="9803562at2"/>
<dbReference type="RefSeq" id="WP_147161495.1">
    <property type="nucleotide sequence ID" value="NZ_BJYR01000047.1"/>
</dbReference>
<accession>A0A512ARX0</accession>
<comment type="caution">
    <text evidence="3">The sequence shown here is derived from an EMBL/GenBank/DDBJ whole genome shotgun (WGS) entry which is preliminary data.</text>
</comment>
<evidence type="ECO:0000313" key="3">
    <source>
        <dbReference type="EMBL" id="GEO02307.1"/>
    </source>
</evidence>
<organism evidence="3 4">
    <name type="scientific">Novosphingobium sediminis</name>
    <dbReference type="NCBI Taxonomy" id="707214"/>
    <lineage>
        <taxon>Bacteria</taxon>
        <taxon>Pseudomonadati</taxon>
        <taxon>Pseudomonadota</taxon>
        <taxon>Alphaproteobacteria</taxon>
        <taxon>Sphingomonadales</taxon>
        <taxon>Sphingomonadaceae</taxon>
        <taxon>Novosphingobium</taxon>
    </lineage>
</organism>
<dbReference type="PROSITE" id="PS50404">
    <property type="entry name" value="GST_NTER"/>
    <property type="match status" value="1"/>
</dbReference>
<dbReference type="Gene3D" id="3.40.30.10">
    <property type="entry name" value="Glutaredoxin"/>
    <property type="match status" value="1"/>
</dbReference>
<dbReference type="PANTHER" id="PTHR44051">
    <property type="entry name" value="GLUTATHIONE S-TRANSFERASE-RELATED"/>
    <property type="match status" value="1"/>
</dbReference>
<name>A0A512ARX0_9SPHN</name>
<dbReference type="InterPro" id="IPR040079">
    <property type="entry name" value="Glutathione_S-Trfase"/>
</dbReference>
<proteinExistence type="predicted"/>
<dbReference type="GO" id="GO:0016740">
    <property type="term" value="F:transferase activity"/>
    <property type="evidence" value="ECO:0007669"/>
    <property type="project" value="UniProtKB-KW"/>
</dbReference>
<dbReference type="SFLD" id="SFLDG01151">
    <property type="entry name" value="Main.2:_Nu-like"/>
    <property type="match status" value="1"/>
</dbReference>
<dbReference type="SUPFAM" id="SSF52833">
    <property type="entry name" value="Thioredoxin-like"/>
    <property type="match status" value="1"/>
</dbReference>
<dbReference type="Gene3D" id="1.20.1050.10">
    <property type="match status" value="1"/>
</dbReference>
<dbReference type="PANTHER" id="PTHR44051:SF8">
    <property type="entry name" value="GLUTATHIONE S-TRANSFERASE GSTA"/>
    <property type="match status" value="1"/>
</dbReference>
<feature type="domain" description="GST C-terminal" evidence="2">
    <location>
        <begin position="88"/>
        <end position="204"/>
    </location>
</feature>
<dbReference type="InterPro" id="IPR004045">
    <property type="entry name" value="Glutathione_S-Trfase_N"/>
</dbReference>
<gene>
    <name evidence="3" type="ORF">NSE01_41390</name>
</gene>
<keyword evidence="3" id="KW-0808">Transferase</keyword>
<dbReference type="InterPro" id="IPR004046">
    <property type="entry name" value="GST_C"/>
</dbReference>
<dbReference type="InterPro" id="IPR010987">
    <property type="entry name" value="Glutathione-S-Trfase_C-like"/>
</dbReference>
<dbReference type="CDD" id="cd03048">
    <property type="entry name" value="GST_N_Ure2p_like"/>
    <property type="match status" value="1"/>
</dbReference>
<dbReference type="SFLD" id="SFLDS00019">
    <property type="entry name" value="Glutathione_Transferase_(cytos"/>
    <property type="match status" value="1"/>
</dbReference>
<dbReference type="Pfam" id="PF00043">
    <property type="entry name" value="GST_C"/>
    <property type="match status" value="1"/>
</dbReference>
<dbReference type="Proteomes" id="UP000321464">
    <property type="component" value="Unassembled WGS sequence"/>
</dbReference>
<evidence type="ECO:0000259" key="1">
    <source>
        <dbReference type="PROSITE" id="PS50404"/>
    </source>
</evidence>